<dbReference type="eggNOG" id="COG5590">
    <property type="taxonomic scope" value="Bacteria"/>
</dbReference>
<dbReference type="GO" id="GO:0008289">
    <property type="term" value="F:lipid binding"/>
    <property type="evidence" value="ECO:0007669"/>
    <property type="project" value="UniProtKB-KW"/>
</dbReference>
<dbReference type="STRING" id="391595.RLO149_c002420"/>
<dbReference type="PANTHER" id="PTHR21427:SF19">
    <property type="entry name" value="UBIQUINONE BIOSYNTHESIS PROTEIN COQ9, MITOCHONDRIAL"/>
    <property type="match status" value="1"/>
</dbReference>
<evidence type="ECO:0000256" key="3">
    <source>
        <dbReference type="ARBA" id="ARBA00022688"/>
    </source>
</evidence>
<dbReference type="HOGENOM" id="CLU_057411_3_0_5"/>
<dbReference type="EMBL" id="CP002623">
    <property type="protein sequence ID" value="AEI92273.1"/>
    <property type="molecule type" value="Genomic_DNA"/>
</dbReference>
<protein>
    <submittedName>
        <fullName evidence="9">Ubiquinone biosynthesis protein COQ9</fullName>
    </submittedName>
</protein>
<comment type="similarity">
    <text evidence="2">Belongs to the COQ9 family.</text>
</comment>
<gene>
    <name evidence="9" type="primary">cOQ9</name>
    <name evidence="9" type="ordered locus">RLO149_c002420</name>
</gene>
<dbReference type="AlphaFoldDB" id="F7ZFT3"/>
<keyword evidence="5" id="KW-0446">Lipid-binding</keyword>
<comment type="function">
    <text evidence="6">Membrane-associated protein that warps the membrane surface to access and bind aromatic isoprenes with high specificity, including ubiquinone (CoQ) isoprene intermediates and presents them directly to COQ7, therefore facilitating the COQ7-mediated hydroxylase step. Participates in the biosynthesis of coenzyme Q, also named ubiquinone, an essential lipid-soluble electron transporter for aerobic cellular respiration.</text>
</comment>
<keyword evidence="10" id="KW-1185">Reference proteome</keyword>
<evidence type="ECO:0000313" key="10">
    <source>
        <dbReference type="Proteomes" id="UP000001353"/>
    </source>
</evidence>
<evidence type="ECO:0000256" key="5">
    <source>
        <dbReference type="ARBA" id="ARBA00023121"/>
    </source>
</evidence>
<dbReference type="PANTHER" id="PTHR21427">
    <property type="entry name" value="UBIQUINONE BIOSYNTHESIS PROTEIN COQ9, MITOCHONDRIAL"/>
    <property type="match status" value="1"/>
</dbReference>
<keyword evidence="4" id="KW-0809">Transit peptide</keyword>
<accession>F7ZFT3</accession>
<dbReference type="Gene3D" id="1.10.357.10">
    <property type="entry name" value="Tetracycline Repressor, domain 2"/>
    <property type="match status" value="1"/>
</dbReference>
<feature type="domain" description="COQ9 C-terminal" evidence="8">
    <location>
        <begin position="117"/>
        <end position="187"/>
    </location>
</feature>
<comment type="pathway">
    <text evidence="1">Cofactor biosynthesis; ubiquinone biosynthesis.</text>
</comment>
<sequence>MMTVPYETAKAALLEAAMMHVPFDGWSETTFQAAARDAELSPSVARAICPRGAVDLAIAFHKAGDAAMLERLGETDLSAMKFRDKVTAAVRIRLEVVEDKEAVRRGTTLFALPQYAADGAKLIWGTCDAIWTTLGDTSDDVNWYTKRATLSGVYSSTVLYWLGDDSPDHMATWGFLDRRIENVMAIEQIKAKVRQSPTLSRLMTGPNWLLGQIKAPRSTPNTDLPGSWTAPRE</sequence>
<feature type="region of interest" description="Disordered" evidence="7">
    <location>
        <begin position="214"/>
        <end position="233"/>
    </location>
</feature>
<keyword evidence="3" id="KW-0831">Ubiquinone biosynthesis</keyword>
<proteinExistence type="inferred from homology"/>
<evidence type="ECO:0000313" key="9">
    <source>
        <dbReference type="EMBL" id="AEI92273.1"/>
    </source>
</evidence>
<evidence type="ECO:0000256" key="6">
    <source>
        <dbReference type="ARBA" id="ARBA00058104"/>
    </source>
</evidence>
<dbReference type="InterPro" id="IPR012762">
    <property type="entry name" value="Ubiq_biosynth_COQ9"/>
</dbReference>
<evidence type="ECO:0000259" key="8">
    <source>
        <dbReference type="Pfam" id="PF08511"/>
    </source>
</evidence>
<evidence type="ECO:0000256" key="2">
    <source>
        <dbReference type="ARBA" id="ARBA00010766"/>
    </source>
</evidence>
<dbReference type="Pfam" id="PF08511">
    <property type="entry name" value="COQ9"/>
    <property type="match status" value="1"/>
</dbReference>
<organism evidence="9 10">
    <name type="scientific">Roseobacter litoralis (strain ATCC 49566 / DSM 6996 / JCM 21268 / NBRC 15278 / OCh 149)</name>
    <dbReference type="NCBI Taxonomy" id="391595"/>
    <lineage>
        <taxon>Bacteria</taxon>
        <taxon>Pseudomonadati</taxon>
        <taxon>Pseudomonadota</taxon>
        <taxon>Alphaproteobacteria</taxon>
        <taxon>Rhodobacterales</taxon>
        <taxon>Roseobacteraceae</taxon>
        <taxon>Roseobacter</taxon>
    </lineage>
</organism>
<dbReference type="KEGG" id="rli:RLO149_c002420"/>
<name>F7ZFT3_ROSLO</name>
<keyword evidence="9" id="KW-0830">Ubiquinone</keyword>
<reference evidence="9 10" key="1">
    <citation type="journal article" date="2011" name="BMC Genomics">
        <title>Comparative genome analysis and genome-guided physiological analysis of Roseobacter litoralis.</title>
        <authorList>
            <person name="Kalhoefer D."/>
            <person name="Thole S."/>
            <person name="Voget S."/>
            <person name="Lehmann R."/>
            <person name="Liesegang H."/>
            <person name="Wollher A."/>
            <person name="Daniel R."/>
            <person name="Simon M."/>
            <person name="Brinkhoff T."/>
        </authorList>
    </citation>
    <scope>NUCLEOTIDE SEQUENCE [LARGE SCALE GENOMIC DNA]</scope>
    <source>
        <strain evidence="10">ATCC 49566 / DSM 6996 / JCM 21268 / NBRC 15278 / OCh 149</strain>
    </source>
</reference>
<evidence type="ECO:0000256" key="4">
    <source>
        <dbReference type="ARBA" id="ARBA00022946"/>
    </source>
</evidence>
<evidence type="ECO:0000256" key="1">
    <source>
        <dbReference type="ARBA" id="ARBA00004749"/>
    </source>
</evidence>
<dbReference type="Proteomes" id="UP000001353">
    <property type="component" value="Chromosome"/>
</dbReference>
<evidence type="ECO:0000256" key="7">
    <source>
        <dbReference type="SAM" id="MobiDB-lite"/>
    </source>
</evidence>
<dbReference type="GO" id="GO:0006744">
    <property type="term" value="P:ubiquinone biosynthetic process"/>
    <property type="evidence" value="ECO:0007669"/>
    <property type="project" value="UniProtKB-KW"/>
</dbReference>
<dbReference type="InterPro" id="IPR013718">
    <property type="entry name" value="COQ9_C"/>
</dbReference>
<dbReference type="NCBIfam" id="TIGR02396">
    <property type="entry name" value="diverge_rpsU"/>
    <property type="match status" value="1"/>
</dbReference>